<comment type="caution">
    <text evidence="3">The sequence shown here is derived from an EMBL/GenBank/DDBJ whole genome shotgun (WGS) entry which is preliminary data.</text>
</comment>
<dbReference type="AlphaFoldDB" id="A0A921II13"/>
<feature type="region of interest" description="Disordered" evidence="1">
    <location>
        <begin position="165"/>
        <end position="184"/>
    </location>
</feature>
<feature type="compositionally biased region" description="Acidic residues" evidence="1">
    <location>
        <begin position="96"/>
        <end position="111"/>
    </location>
</feature>
<evidence type="ECO:0000256" key="2">
    <source>
        <dbReference type="SAM" id="Phobius"/>
    </source>
</evidence>
<reference evidence="3" key="1">
    <citation type="journal article" date="2021" name="PeerJ">
        <title>Extensive microbial diversity within the chicken gut microbiome revealed by metagenomics and culture.</title>
        <authorList>
            <person name="Gilroy R."/>
            <person name="Ravi A."/>
            <person name="Getino M."/>
            <person name="Pursley I."/>
            <person name="Horton D.L."/>
            <person name="Alikhan N.F."/>
            <person name="Baker D."/>
            <person name="Gharbi K."/>
            <person name="Hall N."/>
            <person name="Watson M."/>
            <person name="Adriaenssens E.M."/>
            <person name="Foster-Nyarko E."/>
            <person name="Jarju S."/>
            <person name="Secka A."/>
            <person name="Antonio M."/>
            <person name="Oren A."/>
            <person name="Chaudhuri R.R."/>
            <person name="La Ragione R."/>
            <person name="Hildebrand F."/>
            <person name="Pallen M.J."/>
        </authorList>
    </citation>
    <scope>NUCLEOTIDE SEQUENCE</scope>
    <source>
        <strain evidence="3">ChiBcec21-2208</strain>
    </source>
</reference>
<feature type="compositionally biased region" description="Low complexity" evidence="1">
    <location>
        <begin position="67"/>
        <end position="89"/>
    </location>
</feature>
<feature type="transmembrane region" description="Helical" evidence="2">
    <location>
        <begin position="192"/>
        <end position="214"/>
    </location>
</feature>
<gene>
    <name evidence="3" type="ORF">K8V20_02300</name>
</gene>
<feature type="region of interest" description="Disordered" evidence="1">
    <location>
        <begin position="67"/>
        <end position="160"/>
    </location>
</feature>
<accession>A0A921II13</accession>
<feature type="region of interest" description="Disordered" evidence="1">
    <location>
        <begin position="1"/>
        <end position="29"/>
    </location>
</feature>
<keyword evidence="2" id="KW-0812">Transmembrane</keyword>
<evidence type="ECO:0000313" key="4">
    <source>
        <dbReference type="Proteomes" id="UP000782880"/>
    </source>
</evidence>
<organism evidence="3 4">
    <name type="scientific">Subdoligranulum variabile</name>
    <dbReference type="NCBI Taxonomy" id="214851"/>
    <lineage>
        <taxon>Bacteria</taxon>
        <taxon>Bacillati</taxon>
        <taxon>Bacillota</taxon>
        <taxon>Clostridia</taxon>
        <taxon>Eubacteriales</taxon>
        <taxon>Oscillospiraceae</taxon>
        <taxon>Subdoligranulum</taxon>
    </lineage>
</organism>
<feature type="region of interest" description="Disordered" evidence="1">
    <location>
        <begin position="261"/>
        <end position="298"/>
    </location>
</feature>
<reference evidence="3" key="2">
    <citation type="submission" date="2021-09" db="EMBL/GenBank/DDBJ databases">
        <authorList>
            <person name="Gilroy R."/>
        </authorList>
    </citation>
    <scope>NUCLEOTIDE SEQUENCE</scope>
    <source>
        <strain evidence="3">ChiBcec21-2208</strain>
    </source>
</reference>
<name>A0A921II13_9FIRM</name>
<keyword evidence="2" id="KW-1133">Transmembrane helix</keyword>
<protein>
    <submittedName>
        <fullName evidence="3">Uncharacterized protein</fullName>
    </submittedName>
</protein>
<proteinExistence type="predicted"/>
<evidence type="ECO:0000256" key="1">
    <source>
        <dbReference type="SAM" id="MobiDB-lite"/>
    </source>
</evidence>
<feature type="compositionally biased region" description="Low complexity" evidence="1">
    <location>
        <begin position="287"/>
        <end position="298"/>
    </location>
</feature>
<feature type="transmembrane region" description="Helical" evidence="2">
    <location>
        <begin position="34"/>
        <end position="57"/>
    </location>
</feature>
<feature type="compositionally biased region" description="Low complexity" evidence="1">
    <location>
        <begin position="267"/>
        <end position="279"/>
    </location>
</feature>
<evidence type="ECO:0000313" key="3">
    <source>
        <dbReference type="EMBL" id="HJG27466.1"/>
    </source>
</evidence>
<sequence>MPARTKHEPPMPQRVQPLPQAGRQPARPSEGPGLVLTAVSILCTVLGTVLLCLGVFVMKDPVPQAAPVAEQTETQPQEAEVQQPETQPESVPAESQTEEDVWSEPASEEVETGGPADPWQTADSQPEETAETDSNSQEEPVPQQEPFEDPAQEGGETATQAQETAFRAAHGQPEQPEQQPEPHQEKNLAKTILTVVGLLLLLAGTVLGIVNGLLQQAKLKTAARQLEKLEARLQEYAHQHRDPTWEEKLRFALEQVPALEHAPQEPVRPAAAPYGGAAPRPRPVNPAPVQQVPVQQDPRSLGDAAYAAQLAAGAQKAALALQADGRFEGATIDITTCLNAYRGGQDIPYHVDQTNKTVGTPYFAYLSGSRMAVLYPNPFVVEKMGLADMERQQYILKAFRVVTPSGEITPQSLAGGQNQAAVQNLTVRRVTGAVLDDQLVVVQPGQIELG</sequence>
<dbReference type="EMBL" id="DYVE01000062">
    <property type="protein sequence ID" value="HJG27466.1"/>
    <property type="molecule type" value="Genomic_DNA"/>
</dbReference>
<dbReference type="Proteomes" id="UP000782880">
    <property type="component" value="Unassembled WGS sequence"/>
</dbReference>
<keyword evidence="2" id="KW-0472">Membrane</keyword>